<proteinExistence type="predicted"/>
<comment type="caution">
    <text evidence="1">The sequence shown here is derived from an EMBL/GenBank/DDBJ whole genome shotgun (WGS) entry which is preliminary data.</text>
</comment>
<organism evidence="1 2">
    <name type="scientific">Dreissena polymorpha</name>
    <name type="common">Zebra mussel</name>
    <name type="synonym">Mytilus polymorpha</name>
    <dbReference type="NCBI Taxonomy" id="45954"/>
    <lineage>
        <taxon>Eukaryota</taxon>
        <taxon>Metazoa</taxon>
        <taxon>Spiralia</taxon>
        <taxon>Lophotrochozoa</taxon>
        <taxon>Mollusca</taxon>
        <taxon>Bivalvia</taxon>
        <taxon>Autobranchia</taxon>
        <taxon>Heteroconchia</taxon>
        <taxon>Euheterodonta</taxon>
        <taxon>Imparidentia</taxon>
        <taxon>Neoheterodontei</taxon>
        <taxon>Myida</taxon>
        <taxon>Dreissenoidea</taxon>
        <taxon>Dreissenidae</taxon>
        <taxon>Dreissena</taxon>
    </lineage>
</organism>
<evidence type="ECO:0000313" key="2">
    <source>
        <dbReference type="Proteomes" id="UP000828390"/>
    </source>
</evidence>
<keyword evidence="2" id="KW-1185">Reference proteome</keyword>
<reference evidence="1" key="1">
    <citation type="journal article" date="2019" name="bioRxiv">
        <title>The Genome of the Zebra Mussel, Dreissena polymorpha: A Resource for Invasive Species Research.</title>
        <authorList>
            <person name="McCartney M.A."/>
            <person name="Auch B."/>
            <person name="Kono T."/>
            <person name="Mallez S."/>
            <person name="Zhang Y."/>
            <person name="Obille A."/>
            <person name="Becker A."/>
            <person name="Abrahante J.E."/>
            <person name="Garbe J."/>
            <person name="Badalamenti J.P."/>
            <person name="Herman A."/>
            <person name="Mangelson H."/>
            <person name="Liachko I."/>
            <person name="Sullivan S."/>
            <person name="Sone E.D."/>
            <person name="Koren S."/>
            <person name="Silverstein K.A.T."/>
            <person name="Beckman K.B."/>
            <person name="Gohl D.M."/>
        </authorList>
    </citation>
    <scope>NUCLEOTIDE SEQUENCE</scope>
    <source>
        <strain evidence="1">Duluth1</strain>
        <tissue evidence="1">Whole animal</tissue>
    </source>
</reference>
<name>A0A9D4S0X7_DREPO</name>
<gene>
    <name evidence="1" type="ORF">DPMN_010307</name>
</gene>
<reference evidence="1" key="2">
    <citation type="submission" date="2020-11" db="EMBL/GenBank/DDBJ databases">
        <authorList>
            <person name="McCartney M.A."/>
            <person name="Auch B."/>
            <person name="Kono T."/>
            <person name="Mallez S."/>
            <person name="Becker A."/>
            <person name="Gohl D.M."/>
            <person name="Silverstein K.A.T."/>
            <person name="Koren S."/>
            <person name="Bechman K.B."/>
            <person name="Herman A."/>
            <person name="Abrahante J.E."/>
            <person name="Garbe J."/>
        </authorList>
    </citation>
    <scope>NUCLEOTIDE SEQUENCE</scope>
    <source>
        <strain evidence="1">Duluth1</strain>
        <tissue evidence="1">Whole animal</tissue>
    </source>
</reference>
<evidence type="ECO:0000313" key="1">
    <source>
        <dbReference type="EMBL" id="KAH3886303.1"/>
    </source>
</evidence>
<dbReference type="AlphaFoldDB" id="A0A9D4S0X7"/>
<sequence>MIHPSSQRFKGTPGGRFLNQPELQNVHEFHCHDITLAADTGAESTCAPGIYGRV</sequence>
<protein>
    <submittedName>
        <fullName evidence="1">Uncharacterized protein</fullName>
    </submittedName>
</protein>
<dbReference type="Proteomes" id="UP000828390">
    <property type="component" value="Unassembled WGS sequence"/>
</dbReference>
<accession>A0A9D4S0X7</accession>
<dbReference type="EMBL" id="JAIWYP010000001">
    <property type="protein sequence ID" value="KAH3886303.1"/>
    <property type="molecule type" value="Genomic_DNA"/>
</dbReference>